<gene>
    <name evidence="6" type="ORF">GCM10010921_12060</name>
</gene>
<proteinExistence type="predicted"/>
<evidence type="ECO:0000259" key="5">
    <source>
        <dbReference type="PROSITE" id="PS50977"/>
    </source>
</evidence>
<keyword evidence="2 4" id="KW-0238">DNA-binding</keyword>
<dbReference type="PROSITE" id="PS50977">
    <property type="entry name" value="HTH_TETR_2"/>
    <property type="match status" value="1"/>
</dbReference>
<comment type="caution">
    <text evidence="6">The sequence shown here is derived from an EMBL/GenBank/DDBJ whole genome shotgun (WGS) entry which is preliminary data.</text>
</comment>
<reference evidence="6" key="2">
    <citation type="submission" date="2020-09" db="EMBL/GenBank/DDBJ databases">
        <authorList>
            <person name="Sun Q."/>
            <person name="Zhou Y."/>
        </authorList>
    </citation>
    <scope>NUCLEOTIDE SEQUENCE</scope>
    <source>
        <strain evidence="6">CGMCC 1.15794</strain>
    </source>
</reference>
<dbReference type="PANTHER" id="PTHR30055:SF234">
    <property type="entry name" value="HTH-TYPE TRANSCRIPTIONAL REGULATOR BETI"/>
    <property type="match status" value="1"/>
</dbReference>
<dbReference type="InterPro" id="IPR001647">
    <property type="entry name" value="HTH_TetR"/>
</dbReference>
<sequence>MLSADPSAPLGEVATRAGVSRSTLHRYFPERRALTLAIGSFTVESYQEAFVVARTEDGTGLEAFRRLCLELMERLDVLAWWMGPGLSAAGEDDGTAADVPGPSDDDDERLHRLVARGREDASIDPQLSAEWVENLMWATLYAAQHLPPTTMPAHDVRSQALRSLLKAVAADPAAV</sequence>
<dbReference type="GO" id="GO:0000976">
    <property type="term" value="F:transcription cis-regulatory region binding"/>
    <property type="evidence" value="ECO:0007669"/>
    <property type="project" value="TreeGrafter"/>
</dbReference>
<reference evidence="6" key="1">
    <citation type="journal article" date="2014" name="Int. J. Syst. Evol. Microbiol.">
        <title>Complete genome sequence of Corynebacterium casei LMG S-19264T (=DSM 44701T), isolated from a smear-ripened cheese.</title>
        <authorList>
            <consortium name="US DOE Joint Genome Institute (JGI-PGF)"/>
            <person name="Walter F."/>
            <person name="Albersmeier A."/>
            <person name="Kalinowski J."/>
            <person name="Ruckert C."/>
        </authorList>
    </citation>
    <scope>NUCLEOTIDE SEQUENCE</scope>
    <source>
        <strain evidence="6">CGMCC 1.15794</strain>
    </source>
</reference>
<dbReference type="AlphaFoldDB" id="A0A917IF43"/>
<dbReference type="InterPro" id="IPR050109">
    <property type="entry name" value="HTH-type_TetR-like_transc_reg"/>
</dbReference>
<protein>
    <recommendedName>
        <fullName evidence="5">HTH tetR-type domain-containing protein</fullName>
    </recommendedName>
</protein>
<dbReference type="PANTHER" id="PTHR30055">
    <property type="entry name" value="HTH-TYPE TRANSCRIPTIONAL REGULATOR RUTR"/>
    <property type="match status" value="1"/>
</dbReference>
<keyword evidence="3" id="KW-0804">Transcription</keyword>
<accession>A0A917IF43</accession>
<dbReference type="Proteomes" id="UP000657592">
    <property type="component" value="Unassembled WGS sequence"/>
</dbReference>
<feature type="DNA-binding region" description="H-T-H motif" evidence="4">
    <location>
        <begin position="9"/>
        <end position="28"/>
    </location>
</feature>
<dbReference type="InterPro" id="IPR009057">
    <property type="entry name" value="Homeodomain-like_sf"/>
</dbReference>
<dbReference type="EMBL" id="BMJY01000003">
    <property type="protein sequence ID" value="GGH40264.1"/>
    <property type="molecule type" value="Genomic_DNA"/>
</dbReference>
<evidence type="ECO:0000256" key="3">
    <source>
        <dbReference type="ARBA" id="ARBA00023163"/>
    </source>
</evidence>
<evidence type="ECO:0000313" key="7">
    <source>
        <dbReference type="Proteomes" id="UP000657592"/>
    </source>
</evidence>
<dbReference type="Pfam" id="PF00440">
    <property type="entry name" value="TetR_N"/>
    <property type="match status" value="1"/>
</dbReference>
<keyword evidence="1" id="KW-0805">Transcription regulation</keyword>
<evidence type="ECO:0000256" key="2">
    <source>
        <dbReference type="ARBA" id="ARBA00023125"/>
    </source>
</evidence>
<dbReference type="SUPFAM" id="SSF46689">
    <property type="entry name" value="Homeodomain-like"/>
    <property type="match status" value="1"/>
</dbReference>
<evidence type="ECO:0000256" key="1">
    <source>
        <dbReference type="ARBA" id="ARBA00023015"/>
    </source>
</evidence>
<organism evidence="6 7">
    <name type="scientific">Microbacterium album</name>
    <dbReference type="NCBI Taxonomy" id="2053191"/>
    <lineage>
        <taxon>Bacteria</taxon>
        <taxon>Bacillati</taxon>
        <taxon>Actinomycetota</taxon>
        <taxon>Actinomycetes</taxon>
        <taxon>Micrococcales</taxon>
        <taxon>Microbacteriaceae</taxon>
        <taxon>Microbacterium</taxon>
    </lineage>
</organism>
<dbReference type="GO" id="GO:0003700">
    <property type="term" value="F:DNA-binding transcription factor activity"/>
    <property type="evidence" value="ECO:0007669"/>
    <property type="project" value="TreeGrafter"/>
</dbReference>
<name>A0A917IF43_9MICO</name>
<dbReference type="Gene3D" id="1.10.357.10">
    <property type="entry name" value="Tetracycline Repressor, domain 2"/>
    <property type="match status" value="1"/>
</dbReference>
<keyword evidence="7" id="KW-1185">Reference proteome</keyword>
<evidence type="ECO:0000313" key="6">
    <source>
        <dbReference type="EMBL" id="GGH40264.1"/>
    </source>
</evidence>
<evidence type="ECO:0000256" key="4">
    <source>
        <dbReference type="PROSITE-ProRule" id="PRU00335"/>
    </source>
</evidence>
<feature type="domain" description="HTH tetR-type" evidence="5">
    <location>
        <begin position="1"/>
        <end position="46"/>
    </location>
</feature>